<name>A0A507DJ45_9FUNG</name>
<organism evidence="5 6">
    <name type="scientific">Chytriomyces confervae</name>
    <dbReference type="NCBI Taxonomy" id="246404"/>
    <lineage>
        <taxon>Eukaryota</taxon>
        <taxon>Fungi</taxon>
        <taxon>Fungi incertae sedis</taxon>
        <taxon>Chytridiomycota</taxon>
        <taxon>Chytridiomycota incertae sedis</taxon>
        <taxon>Chytridiomycetes</taxon>
        <taxon>Chytridiales</taxon>
        <taxon>Chytriomycetaceae</taxon>
        <taxon>Chytriomyces</taxon>
    </lineage>
</organism>
<evidence type="ECO:0000259" key="4">
    <source>
        <dbReference type="PROSITE" id="PS50086"/>
    </source>
</evidence>
<dbReference type="SMART" id="SM00164">
    <property type="entry name" value="TBC"/>
    <property type="match status" value="1"/>
</dbReference>
<dbReference type="InterPro" id="IPR000195">
    <property type="entry name" value="Rab-GAP-TBC_dom"/>
</dbReference>
<keyword evidence="6" id="KW-1185">Reference proteome</keyword>
<dbReference type="OrthoDB" id="295078at2759"/>
<evidence type="ECO:0000256" key="2">
    <source>
        <dbReference type="SAM" id="Coils"/>
    </source>
</evidence>
<feature type="region of interest" description="Disordered" evidence="3">
    <location>
        <begin position="69"/>
        <end position="101"/>
    </location>
</feature>
<dbReference type="SUPFAM" id="SSF47923">
    <property type="entry name" value="Ypt/Rab-GAP domain of gyp1p"/>
    <property type="match status" value="2"/>
</dbReference>
<evidence type="ECO:0000256" key="3">
    <source>
        <dbReference type="SAM" id="MobiDB-lite"/>
    </source>
</evidence>
<gene>
    <name evidence="5" type="ORF">CcCBS67573_g10046</name>
</gene>
<dbReference type="PANTHER" id="PTHR47219:SF9">
    <property type="entry name" value="GTPASE ACTIVATING PROTEIN AND CENTROSOME-ASSOCIATED, ISOFORM B"/>
    <property type="match status" value="1"/>
</dbReference>
<dbReference type="PROSITE" id="PS50086">
    <property type="entry name" value="TBC_RABGAP"/>
    <property type="match status" value="1"/>
</dbReference>
<reference evidence="5 6" key="1">
    <citation type="journal article" date="2019" name="Sci. Rep.">
        <title>Comparative genomics of chytrid fungi reveal insights into the obligate biotrophic and pathogenic lifestyle of Synchytrium endobioticum.</title>
        <authorList>
            <person name="van de Vossenberg B.T.L.H."/>
            <person name="Warris S."/>
            <person name="Nguyen H.D.T."/>
            <person name="van Gent-Pelzer M.P.E."/>
            <person name="Joly D.L."/>
            <person name="van de Geest H.C."/>
            <person name="Bonants P.J.M."/>
            <person name="Smith D.S."/>
            <person name="Levesque C.A."/>
            <person name="van der Lee T.A.J."/>
        </authorList>
    </citation>
    <scope>NUCLEOTIDE SEQUENCE [LARGE SCALE GENOMIC DNA]</scope>
    <source>
        <strain evidence="5 6">CBS 675.73</strain>
    </source>
</reference>
<proteinExistence type="predicted"/>
<accession>A0A507DJ45</accession>
<dbReference type="Proteomes" id="UP000320333">
    <property type="component" value="Unassembled WGS sequence"/>
</dbReference>
<protein>
    <recommendedName>
        <fullName evidence="4">Rab-GAP TBC domain-containing protein</fullName>
    </recommendedName>
</protein>
<comment type="caution">
    <text evidence="5">The sequence shown here is derived from an EMBL/GenBank/DDBJ whole genome shotgun (WGS) entry which is preliminary data.</text>
</comment>
<evidence type="ECO:0000313" key="5">
    <source>
        <dbReference type="EMBL" id="TPX51237.1"/>
    </source>
</evidence>
<dbReference type="GO" id="GO:0005096">
    <property type="term" value="F:GTPase activator activity"/>
    <property type="evidence" value="ECO:0007669"/>
    <property type="project" value="UniProtKB-KW"/>
</dbReference>
<dbReference type="Gene3D" id="1.10.8.270">
    <property type="entry name" value="putative rabgap domain of human tbc1 domain family member 14 like domains"/>
    <property type="match status" value="1"/>
</dbReference>
<dbReference type="EMBL" id="QEAP01001133">
    <property type="protein sequence ID" value="TPX51237.1"/>
    <property type="molecule type" value="Genomic_DNA"/>
</dbReference>
<evidence type="ECO:0000256" key="1">
    <source>
        <dbReference type="ARBA" id="ARBA00022468"/>
    </source>
</evidence>
<dbReference type="InterPro" id="IPR035969">
    <property type="entry name" value="Rab-GAP_TBC_sf"/>
</dbReference>
<dbReference type="Pfam" id="PF00566">
    <property type="entry name" value="RabGAP-TBC"/>
    <property type="match status" value="1"/>
</dbReference>
<dbReference type="PANTHER" id="PTHR47219">
    <property type="entry name" value="RAB GTPASE-ACTIVATING PROTEIN 1-LIKE"/>
    <property type="match status" value="1"/>
</dbReference>
<feature type="region of interest" description="Disordered" evidence="3">
    <location>
        <begin position="1"/>
        <end position="30"/>
    </location>
</feature>
<feature type="coiled-coil region" evidence="2">
    <location>
        <begin position="432"/>
        <end position="509"/>
    </location>
</feature>
<dbReference type="STRING" id="246404.A0A507DJ45"/>
<dbReference type="FunFam" id="1.10.8.270:FF:000001">
    <property type="entry name" value="TBC1 domain family member 1"/>
    <property type="match status" value="1"/>
</dbReference>
<feature type="domain" description="Rab-GAP TBC" evidence="4">
    <location>
        <begin position="141"/>
        <end position="345"/>
    </location>
</feature>
<dbReference type="GO" id="GO:0031267">
    <property type="term" value="F:small GTPase binding"/>
    <property type="evidence" value="ECO:0007669"/>
    <property type="project" value="TreeGrafter"/>
</dbReference>
<dbReference type="Gene3D" id="1.10.472.80">
    <property type="entry name" value="Ypt/Rab-GAP domain of gyp1p, domain 3"/>
    <property type="match status" value="1"/>
</dbReference>
<keyword evidence="1" id="KW-0343">GTPase activation</keyword>
<sequence length="526" mass="57790">MQNKASLRTAESLSAFSAFAPPRRSSLMPTKSSEAQLVAAMEQMNAALESNPSAVTDLKQLRVDMLAPVQERENRSSQAGTVASRMSQSEAQTDTLGATQAADTEAESQLAFFTSVLESAQTDKTYLRRFDALMRVRVRKGVPRAVRVKVWIALASADPEAMREKYDGLIATNTSDSPVQRSITRDIPRTFPKHPMFKDDSSDGQKALFNVLSAYAAYDHDCGYCQGLTFVVAPLLIQGMTEIEAFSVFVRLMEESGSSSSGSGQQVARTFALRTLFTPDMPGLHLLLHQHAELVRILLPNLHAKFTHLGITATTYASPWFLTLFAYSFPLTLVERILDLIFSEGAISVMLKVSIVVLKKNEPLFSLMDDFESVLEVLKGFGTLLGVFKGDIEGVIQEIATIDGVINDALLADISRSYFTQKQITSTNHLEIQTLRSTVAALTMQNAELSRDKQQLSATLAAIHGDHVKDVQLLKEGLESRLESALGALSLERERVERLELELMEAKRVIKGLRGFNTVMGVAGGH</sequence>
<feature type="compositionally biased region" description="Polar residues" evidence="3">
    <location>
        <begin position="1"/>
        <end position="15"/>
    </location>
</feature>
<dbReference type="AlphaFoldDB" id="A0A507DJ45"/>
<keyword evidence="2" id="KW-0175">Coiled coil</keyword>
<evidence type="ECO:0000313" key="6">
    <source>
        <dbReference type="Proteomes" id="UP000320333"/>
    </source>
</evidence>
<dbReference type="InterPro" id="IPR050302">
    <property type="entry name" value="Rab_GAP_TBC_domain"/>
</dbReference>
<feature type="compositionally biased region" description="Polar residues" evidence="3">
    <location>
        <begin position="76"/>
        <end position="101"/>
    </location>
</feature>